<dbReference type="Proteomes" id="UP000305778">
    <property type="component" value="Unassembled WGS sequence"/>
</dbReference>
<protein>
    <submittedName>
        <fullName evidence="2">Uncharacterized protein</fullName>
    </submittedName>
</protein>
<comment type="caution">
    <text evidence="2">The sequence shown here is derived from an EMBL/GenBank/DDBJ whole genome shotgun (WGS) entry which is preliminary data.</text>
</comment>
<dbReference type="OrthoDB" id="4142544at2"/>
<keyword evidence="1" id="KW-0175">Coiled coil</keyword>
<evidence type="ECO:0000313" key="3">
    <source>
        <dbReference type="Proteomes" id="UP000305778"/>
    </source>
</evidence>
<dbReference type="AlphaFoldDB" id="A0A4U0RI25"/>
<organism evidence="2 3">
    <name type="scientific">Actinacidiphila oryziradicis</name>
    <dbReference type="NCBI Taxonomy" id="2571141"/>
    <lineage>
        <taxon>Bacteria</taxon>
        <taxon>Bacillati</taxon>
        <taxon>Actinomycetota</taxon>
        <taxon>Actinomycetes</taxon>
        <taxon>Kitasatosporales</taxon>
        <taxon>Streptomycetaceae</taxon>
        <taxon>Actinacidiphila</taxon>
    </lineage>
</organism>
<evidence type="ECO:0000313" key="2">
    <source>
        <dbReference type="EMBL" id="TJZ95311.1"/>
    </source>
</evidence>
<feature type="coiled-coil region" evidence="1">
    <location>
        <begin position="61"/>
        <end position="90"/>
    </location>
</feature>
<gene>
    <name evidence="2" type="ORF">FCI23_52320</name>
</gene>
<name>A0A4U0RI25_9ACTN</name>
<proteinExistence type="predicted"/>
<reference evidence="2 3" key="1">
    <citation type="submission" date="2019-04" db="EMBL/GenBank/DDBJ databases">
        <title>Streptomyces oryziradicis sp. nov., a novel actinomycete isolated from rhizosphere soil of rice (Oryza sativa L.).</title>
        <authorList>
            <person name="Li C."/>
        </authorList>
    </citation>
    <scope>NUCLEOTIDE SEQUENCE [LARGE SCALE GENOMIC DNA]</scope>
    <source>
        <strain evidence="2 3">NEAU-C40</strain>
    </source>
</reference>
<dbReference type="EMBL" id="SUMC01000186">
    <property type="protein sequence ID" value="TJZ95311.1"/>
    <property type="molecule type" value="Genomic_DNA"/>
</dbReference>
<sequence length="97" mass="11294">MKRGCYQFNPPYSYRVAEFIPGTETAGTKGKGEYVKVEQYDTITKIRNDANLPDLVRFPSLESMRQAIEKLRQERAEERAVRRLERAQRQEEGVVAQ</sequence>
<evidence type="ECO:0000256" key="1">
    <source>
        <dbReference type="SAM" id="Coils"/>
    </source>
</evidence>
<accession>A0A4U0RI25</accession>
<keyword evidence="3" id="KW-1185">Reference proteome</keyword>